<evidence type="ECO:0000256" key="1">
    <source>
        <dbReference type="SAM" id="MobiDB-lite"/>
    </source>
</evidence>
<evidence type="ECO:0000313" key="3">
    <source>
        <dbReference type="Proteomes" id="UP000068164"/>
    </source>
</evidence>
<dbReference type="EMBL" id="LNCD01000033">
    <property type="protein sequence ID" value="KWV56973.1"/>
    <property type="molecule type" value="Genomic_DNA"/>
</dbReference>
<dbReference type="RefSeq" id="WP_062369059.1">
    <property type="nucleotide sequence ID" value="NZ_LNCD01000033.1"/>
</dbReference>
<feature type="region of interest" description="Disordered" evidence="1">
    <location>
        <begin position="1"/>
        <end position="54"/>
    </location>
</feature>
<keyword evidence="3" id="KW-1185">Reference proteome</keyword>
<dbReference type="Proteomes" id="UP000068164">
    <property type="component" value="Unassembled WGS sequence"/>
</dbReference>
<dbReference type="OrthoDB" id="8017333at2"/>
<sequence>MSDCCRNPDVGKSGPYDPSEVRLYGRPATDCTKVDVPEDPSPDEGTDCTDKSKSAPSVNISLQYCHKTMCLPIAIGLPWRGYGDGCQGYLKSIGVIYGYAYEGHCYKMPKPVIMLLPEMPKPIAWDDCGCDCGYSPALGYHVWQLDKRQSAVTLDVRTDDLQALVLDENMPGSRSPQAYSHSMSLAPMRARE</sequence>
<gene>
    <name evidence="2" type="ORF">AS026_32715</name>
</gene>
<name>A0A109JXN8_9HYPH</name>
<dbReference type="AlphaFoldDB" id="A0A109JXN8"/>
<organism evidence="2 3">
    <name type="scientific">Rhizobium altiplani</name>
    <dbReference type="NCBI Taxonomy" id="1864509"/>
    <lineage>
        <taxon>Bacteria</taxon>
        <taxon>Pseudomonadati</taxon>
        <taxon>Pseudomonadota</taxon>
        <taxon>Alphaproteobacteria</taxon>
        <taxon>Hyphomicrobiales</taxon>
        <taxon>Rhizobiaceae</taxon>
        <taxon>Rhizobium/Agrobacterium group</taxon>
        <taxon>Rhizobium</taxon>
    </lineage>
</organism>
<comment type="caution">
    <text evidence="2">The sequence shown here is derived from an EMBL/GenBank/DDBJ whole genome shotgun (WGS) entry which is preliminary data.</text>
</comment>
<feature type="compositionally biased region" description="Acidic residues" evidence="1">
    <location>
        <begin position="37"/>
        <end position="47"/>
    </location>
</feature>
<proteinExistence type="predicted"/>
<protein>
    <submittedName>
        <fullName evidence="2">Uncharacterized protein</fullName>
    </submittedName>
</protein>
<evidence type="ECO:0000313" key="2">
    <source>
        <dbReference type="EMBL" id="KWV56973.1"/>
    </source>
</evidence>
<reference evidence="2 3" key="1">
    <citation type="submission" date="2015-11" db="EMBL/GenBank/DDBJ databases">
        <title>Draft Genome Sequence of the Strain BR 10423 (Rhizobium sp.) isolated from nodules of Mimosa pudica.</title>
        <authorList>
            <person name="Barauna A.C."/>
            <person name="Zilli J.E."/>
            <person name="Simoes-Araujo J.L."/>
            <person name="Reis V.M."/>
            <person name="James E.K."/>
            <person name="Reis F.B.Jr."/>
            <person name="Rouws L.F."/>
            <person name="Passos S.R."/>
            <person name="Gois S.R."/>
        </authorList>
    </citation>
    <scope>NUCLEOTIDE SEQUENCE [LARGE SCALE GENOMIC DNA]</scope>
    <source>
        <strain evidence="2 3">BR10423</strain>
    </source>
</reference>
<feature type="region of interest" description="Disordered" evidence="1">
    <location>
        <begin position="172"/>
        <end position="192"/>
    </location>
</feature>
<accession>A0A109JXN8</accession>
<feature type="compositionally biased region" description="Polar residues" evidence="1">
    <location>
        <begin position="172"/>
        <end position="183"/>
    </location>
</feature>